<organism evidence="6 7">
    <name type="scientific">Schizosaccharomyces osmophilus</name>
    <dbReference type="NCBI Taxonomy" id="2545709"/>
    <lineage>
        <taxon>Eukaryota</taxon>
        <taxon>Fungi</taxon>
        <taxon>Dikarya</taxon>
        <taxon>Ascomycota</taxon>
        <taxon>Taphrinomycotina</taxon>
        <taxon>Schizosaccharomycetes</taxon>
        <taxon>Schizosaccharomycetales</taxon>
        <taxon>Schizosaccharomycetaceae</taxon>
        <taxon>Schizosaccharomyces</taxon>
    </lineage>
</organism>
<keyword evidence="4" id="KW-0472">Membrane</keyword>
<evidence type="ECO:0000259" key="5">
    <source>
        <dbReference type="PROSITE" id="PS50929"/>
    </source>
</evidence>
<dbReference type="SUPFAM" id="SSF90123">
    <property type="entry name" value="ABC transporter transmembrane region"/>
    <property type="match status" value="1"/>
</dbReference>
<dbReference type="RefSeq" id="XP_056036951.1">
    <property type="nucleotide sequence ID" value="XM_056179431.1"/>
</dbReference>
<evidence type="ECO:0000313" key="7">
    <source>
        <dbReference type="Proteomes" id="UP001212411"/>
    </source>
</evidence>
<evidence type="ECO:0000313" key="6">
    <source>
        <dbReference type="EMBL" id="WBW72708.1"/>
    </source>
</evidence>
<dbReference type="KEGG" id="som:SOMG_00637"/>
<dbReference type="Gene3D" id="1.20.1560.10">
    <property type="entry name" value="ABC transporter type 1, transmembrane domain"/>
    <property type="match status" value="1"/>
</dbReference>
<evidence type="ECO:0000256" key="4">
    <source>
        <dbReference type="ARBA" id="ARBA00023136"/>
    </source>
</evidence>
<sequence length="153" mass="16699">MIASVYYRVASLDPIQHKLSEAYKSSAAFACESTSAIKTVASLTREPKVYEHYCASLVQPGRQMALSSMISALLFSASQAVTYLVNGLGFCYVATLVRKGEYSLVDYFTCYIGVVYGVQQAGQFLGYAADVSKAKLSAGLIKYLCDRRPKIDT</sequence>
<dbReference type="GO" id="GO:0016020">
    <property type="term" value="C:membrane"/>
    <property type="evidence" value="ECO:0007669"/>
    <property type="project" value="UniProtKB-SubCell"/>
</dbReference>
<evidence type="ECO:0000256" key="2">
    <source>
        <dbReference type="ARBA" id="ARBA00022692"/>
    </source>
</evidence>
<name>A0AAF0AVQ2_9SCHI</name>
<dbReference type="PANTHER" id="PTHR24221:SF503">
    <property type="entry name" value="MITOCHONDRIAL POTASSIUM CHANNEL ATP-BINDING SUBUNIT"/>
    <property type="match status" value="1"/>
</dbReference>
<keyword evidence="2" id="KW-0812">Transmembrane</keyword>
<dbReference type="EMBL" id="CP115611">
    <property type="protein sequence ID" value="WBW72708.1"/>
    <property type="molecule type" value="Genomic_DNA"/>
</dbReference>
<protein>
    <submittedName>
        <fullName evidence="6">Resistance protein</fullName>
    </submittedName>
</protein>
<dbReference type="AlphaFoldDB" id="A0AAF0AVQ2"/>
<dbReference type="InterPro" id="IPR039421">
    <property type="entry name" value="Type_1_exporter"/>
</dbReference>
<gene>
    <name evidence="6" type="ORF">SOMG_00637</name>
</gene>
<keyword evidence="3" id="KW-1133">Transmembrane helix</keyword>
<dbReference type="PANTHER" id="PTHR24221">
    <property type="entry name" value="ATP-BINDING CASSETTE SUB-FAMILY B"/>
    <property type="match status" value="1"/>
</dbReference>
<feature type="domain" description="ABC transmembrane type-1" evidence="5">
    <location>
        <begin position="1"/>
        <end position="133"/>
    </location>
</feature>
<evidence type="ECO:0000256" key="3">
    <source>
        <dbReference type="ARBA" id="ARBA00022989"/>
    </source>
</evidence>
<evidence type="ECO:0000256" key="1">
    <source>
        <dbReference type="ARBA" id="ARBA00004141"/>
    </source>
</evidence>
<proteinExistence type="predicted"/>
<accession>A0AAF0AVQ2</accession>
<keyword evidence="7" id="KW-1185">Reference proteome</keyword>
<dbReference type="GO" id="GO:0140359">
    <property type="term" value="F:ABC-type transporter activity"/>
    <property type="evidence" value="ECO:0007669"/>
    <property type="project" value="InterPro"/>
</dbReference>
<dbReference type="GeneID" id="80874120"/>
<dbReference type="Proteomes" id="UP001212411">
    <property type="component" value="Chromosome 1"/>
</dbReference>
<reference evidence="6 7" key="1">
    <citation type="journal article" date="2023" name="G3 (Bethesda)">
        <title>A high-quality reference genome for the fission yeast Schizosaccharomyces osmophilus.</title>
        <authorList>
            <person name="Jia G.S."/>
            <person name="Zhang W.C."/>
            <person name="Liang Y."/>
            <person name="Liu X.H."/>
            <person name="Rhind N."/>
            <person name="Pidoux A."/>
            <person name="Brysch-Herzberg M."/>
            <person name="Du L.L."/>
        </authorList>
    </citation>
    <scope>NUCLEOTIDE SEQUENCE [LARGE SCALE GENOMIC DNA]</scope>
    <source>
        <strain evidence="6 7">CBS 15793</strain>
    </source>
</reference>
<comment type="subcellular location">
    <subcellularLocation>
        <location evidence="1">Membrane</location>
        <topology evidence="1">Multi-pass membrane protein</topology>
    </subcellularLocation>
</comment>
<dbReference type="PROSITE" id="PS50929">
    <property type="entry name" value="ABC_TM1F"/>
    <property type="match status" value="1"/>
</dbReference>
<dbReference type="InterPro" id="IPR011527">
    <property type="entry name" value="ABC1_TM_dom"/>
</dbReference>
<dbReference type="GO" id="GO:0005524">
    <property type="term" value="F:ATP binding"/>
    <property type="evidence" value="ECO:0007669"/>
    <property type="project" value="InterPro"/>
</dbReference>
<dbReference type="InterPro" id="IPR036640">
    <property type="entry name" value="ABC1_TM_sf"/>
</dbReference>
<dbReference type="Pfam" id="PF00664">
    <property type="entry name" value="ABC_membrane"/>
    <property type="match status" value="1"/>
</dbReference>